<accession>A0AAN9U3T0</accession>
<dbReference type="SUPFAM" id="SSF55144">
    <property type="entry name" value="LigT-like"/>
    <property type="match status" value="1"/>
</dbReference>
<evidence type="ECO:0000313" key="1">
    <source>
        <dbReference type="EMBL" id="KAK7739139.1"/>
    </source>
</evidence>
<dbReference type="InterPro" id="IPR009097">
    <property type="entry name" value="Cyclic_Pdiesterase"/>
</dbReference>
<comment type="caution">
    <text evidence="1">The sequence shown here is derived from an EMBL/GenBank/DDBJ whole genome shotgun (WGS) entry which is preliminary data.</text>
</comment>
<dbReference type="EMBL" id="JAJSPL020000023">
    <property type="protein sequence ID" value="KAK7739139.1"/>
    <property type="molecule type" value="Genomic_DNA"/>
</dbReference>
<sequence length="307" mass="34309">MTTVLEPTDAKNKLEDLSGVQIQPGENPYKALIKACHDDATQIQSLYSTHRVTRNSQQRDKFLSPDFKEVLVDQFLLRLENPDIDPSFMDPRNCLVFWARPPEHVLKLASHLQSLLKQAAPKVTHSRTPDEIASLVEQIRPSIPALANFTFTHRSRLVRPMLSYDLAAVAVSFVPAAGEPVASPAPASAPGGTHEVDDTYTYHHLRRDVFDLARTAGVDVASRYVVPSAHITLGRYLGQEDHATPEQREKWTRTIDEANAWLEREVWDRAEGPFAGEWIVGQEKGIDARSGCLWYGGGRTIMMGEGF</sequence>
<proteinExistence type="predicted"/>
<gene>
    <name evidence="1" type="ORF">SLS53_005775</name>
</gene>
<dbReference type="Proteomes" id="UP001320245">
    <property type="component" value="Unassembled WGS sequence"/>
</dbReference>
<organism evidence="1 2">
    <name type="scientific">Cytospora paraplurivora</name>
    <dbReference type="NCBI Taxonomy" id="2898453"/>
    <lineage>
        <taxon>Eukaryota</taxon>
        <taxon>Fungi</taxon>
        <taxon>Dikarya</taxon>
        <taxon>Ascomycota</taxon>
        <taxon>Pezizomycotina</taxon>
        <taxon>Sordariomycetes</taxon>
        <taxon>Sordariomycetidae</taxon>
        <taxon>Diaporthales</taxon>
        <taxon>Cytosporaceae</taxon>
        <taxon>Cytospora</taxon>
    </lineage>
</organism>
<dbReference type="AlphaFoldDB" id="A0AAN9U3T0"/>
<reference evidence="1 2" key="1">
    <citation type="journal article" date="2023" name="PLoS ONE">
        <title>Cytospora paraplurivora sp. nov. isolated from orchards with fruit tree decline syndrome in Ontario, Canada.</title>
        <authorList>
            <person name="Ilyukhin E."/>
            <person name="Nguyen H.D.T."/>
            <person name="Castle A.J."/>
            <person name="Ellouze W."/>
        </authorList>
    </citation>
    <scope>NUCLEOTIDE SEQUENCE [LARGE SCALE GENOMIC DNA]</scope>
    <source>
        <strain evidence="1 2">FDS-564</strain>
    </source>
</reference>
<keyword evidence="2" id="KW-1185">Reference proteome</keyword>
<protein>
    <submittedName>
        <fullName evidence="1">Uncharacterized protein</fullName>
    </submittedName>
</protein>
<name>A0AAN9U3T0_9PEZI</name>
<evidence type="ECO:0000313" key="2">
    <source>
        <dbReference type="Proteomes" id="UP001320245"/>
    </source>
</evidence>